<evidence type="ECO:0000256" key="4">
    <source>
        <dbReference type="ARBA" id="ARBA00023136"/>
    </source>
</evidence>
<evidence type="ECO:0000313" key="7">
    <source>
        <dbReference type="EMBL" id="PXF44055.1"/>
    </source>
</evidence>
<proteinExistence type="predicted"/>
<protein>
    <recommendedName>
        <fullName evidence="6">Major facilitator superfamily (MFS) profile domain-containing protein</fullName>
    </recommendedName>
</protein>
<evidence type="ECO:0000256" key="5">
    <source>
        <dbReference type="SAM" id="Phobius"/>
    </source>
</evidence>
<feature type="transmembrane region" description="Helical" evidence="5">
    <location>
        <begin position="144"/>
        <end position="164"/>
    </location>
</feature>
<dbReference type="SUPFAM" id="SSF103473">
    <property type="entry name" value="MFS general substrate transporter"/>
    <property type="match status" value="1"/>
</dbReference>
<feature type="transmembrane region" description="Helical" evidence="5">
    <location>
        <begin position="456"/>
        <end position="479"/>
    </location>
</feature>
<dbReference type="PANTHER" id="PTHR21576">
    <property type="entry name" value="UNCHARACTERIZED NODULIN-LIKE PROTEIN"/>
    <property type="match status" value="1"/>
</dbReference>
<dbReference type="PROSITE" id="PS50850">
    <property type="entry name" value="MFS"/>
    <property type="match status" value="1"/>
</dbReference>
<accession>A0A2V3IPP1</accession>
<dbReference type="Proteomes" id="UP000247409">
    <property type="component" value="Unassembled WGS sequence"/>
</dbReference>
<dbReference type="PANTHER" id="PTHR21576:SF158">
    <property type="entry name" value="RIBOSOMAL RNA-PROCESSING PROTEIN 12-LIKE CONSERVED DOMAIN-CONTAINING PROTEIN"/>
    <property type="match status" value="1"/>
</dbReference>
<feature type="domain" description="Major facilitator superfamily (MFS) profile" evidence="6">
    <location>
        <begin position="1"/>
        <end position="199"/>
    </location>
</feature>
<evidence type="ECO:0000313" key="8">
    <source>
        <dbReference type="Proteomes" id="UP000247409"/>
    </source>
</evidence>
<reference evidence="7 8" key="1">
    <citation type="journal article" date="2018" name="Mol. Biol. Evol.">
        <title>Analysis of the draft genome of the red seaweed Gracilariopsis chorda provides insights into genome size evolution in Rhodophyta.</title>
        <authorList>
            <person name="Lee J."/>
            <person name="Yang E.C."/>
            <person name="Graf L."/>
            <person name="Yang J.H."/>
            <person name="Qiu H."/>
            <person name="Zel Zion U."/>
            <person name="Chan C.X."/>
            <person name="Stephens T.G."/>
            <person name="Weber A.P.M."/>
            <person name="Boo G.H."/>
            <person name="Boo S.M."/>
            <person name="Kim K.M."/>
            <person name="Shin Y."/>
            <person name="Jung M."/>
            <person name="Lee S.J."/>
            <person name="Yim H.S."/>
            <person name="Lee J.H."/>
            <person name="Bhattacharya D."/>
            <person name="Yoon H.S."/>
        </authorList>
    </citation>
    <scope>NUCLEOTIDE SEQUENCE [LARGE SCALE GENOMIC DNA]</scope>
    <source>
        <strain evidence="7 8">SKKU-2015</strain>
        <tissue evidence="7">Whole body</tissue>
    </source>
</reference>
<sequence>MRDREAPLSSARPFLVLCAALFGEVSAGISYWWPAVQPGLNQWLGFSSAEAIALIATANSGSTLGVLGGLFHERFGSRCTAATGAIGLTLCFATISLLTKYSITSSFWLVVVLLLLMIMFSYMLYSSCLTMAVAVFPEKFRGRVVGLCSALYGASAGVFGSIQASFFPTLASTPGLLLFVAFFCFIPAVILLLSFPKEETFAVNEWQHQSPRPISYQSILSHPPPEDSVISTRLNYGYLIALCLVVTLQLSAVGEILNVSSTLQLTFACAVITCIAAFQLLPRKSTLRVFAQTEQEVQRESFQSFEEVALDPRYLYLGLGFLVLISGGGIALLVQASNIANSRFYQNMREWQPDIIAREVRVYVIIFSACNVTARLVVGSVMDFGNQPSERLMLKFNIMHTASLVIALALAAITVATSIQLYFAVGVIGLCHGAFFSSSPALTTLWFGVPSFPRNFAILGLFMAIGSASLASYIPALLMKHFGSWAEINDGEAFHHICVGPRCTMPTFALLASLNIFMYITGCFLKKHVKACAADKERIIDEPYTS</sequence>
<dbReference type="EMBL" id="NBIV01000102">
    <property type="protein sequence ID" value="PXF44055.1"/>
    <property type="molecule type" value="Genomic_DNA"/>
</dbReference>
<feature type="transmembrane region" description="Helical" evidence="5">
    <location>
        <begin position="236"/>
        <end position="257"/>
    </location>
</feature>
<dbReference type="Pfam" id="PF07690">
    <property type="entry name" value="MFS_1"/>
    <property type="match status" value="1"/>
</dbReference>
<evidence type="ECO:0000259" key="6">
    <source>
        <dbReference type="PROSITE" id="PS50850"/>
    </source>
</evidence>
<comment type="subcellular location">
    <subcellularLocation>
        <location evidence="1">Membrane</location>
        <topology evidence="1">Multi-pass membrane protein</topology>
    </subcellularLocation>
</comment>
<dbReference type="GO" id="GO:0016020">
    <property type="term" value="C:membrane"/>
    <property type="evidence" value="ECO:0007669"/>
    <property type="project" value="UniProtKB-SubCell"/>
</dbReference>
<dbReference type="InterPro" id="IPR036259">
    <property type="entry name" value="MFS_trans_sf"/>
</dbReference>
<evidence type="ECO:0000256" key="1">
    <source>
        <dbReference type="ARBA" id="ARBA00004141"/>
    </source>
</evidence>
<name>A0A2V3IPP1_9FLOR</name>
<gene>
    <name evidence="7" type="ORF">BWQ96_06136</name>
</gene>
<dbReference type="InterPro" id="IPR011701">
    <property type="entry name" value="MFS"/>
</dbReference>
<feature type="transmembrane region" description="Helical" evidence="5">
    <location>
        <begin position="263"/>
        <end position="281"/>
    </location>
</feature>
<feature type="transmembrane region" description="Helical" evidence="5">
    <location>
        <begin position="79"/>
        <end position="99"/>
    </location>
</feature>
<feature type="transmembrane region" description="Helical" evidence="5">
    <location>
        <begin position="105"/>
        <end position="124"/>
    </location>
</feature>
<feature type="transmembrane region" description="Helical" evidence="5">
    <location>
        <begin position="422"/>
        <end position="449"/>
    </location>
</feature>
<feature type="transmembrane region" description="Helical" evidence="5">
    <location>
        <begin position="499"/>
        <end position="520"/>
    </location>
</feature>
<dbReference type="AlphaFoldDB" id="A0A2V3IPP1"/>
<feature type="transmembrane region" description="Helical" evidence="5">
    <location>
        <begin position="398"/>
        <end position="416"/>
    </location>
</feature>
<dbReference type="InterPro" id="IPR020846">
    <property type="entry name" value="MFS_dom"/>
</dbReference>
<feature type="transmembrane region" description="Helical" evidence="5">
    <location>
        <begin position="176"/>
        <end position="195"/>
    </location>
</feature>
<evidence type="ECO:0000256" key="2">
    <source>
        <dbReference type="ARBA" id="ARBA00022692"/>
    </source>
</evidence>
<evidence type="ECO:0000256" key="3">
    <source>
        <dbReference type="ARBA" id="ARBA00022989"/>
    </source>
</evidence>
<keyword evidence="4 5" id="KW-0472">Membrane</keyword>
<comment type="caution">
    <text evidence="7">The sequence shown here is derived from an EMBL/GenBank/DDBJ whole genome shotgun (WGS) entry which is preliminary data.</text>
</comment>
<organism evidence="7 8">
    <name type="scientific">Gracilariopsis chorda</name>
    <dbReference type="NCBI Taxonomy" id="448386"/>
    <lineage>
        <taxon>Eukaryota</taxon>
        <taxon>Rhodophyta</taxon>
        <taxon>Florideophyceae</taxon>
        <taxon>Rhodymeniophycidae</taxon>
        <taxon>Gracilariales</taxon>
        <taxon>Gracilariaceae</taxon>
        <taxon>Gracilariopsis</taxon>
    </lineage>
</organism>
<feature type="transmembrane region" description="Helical" evidence="5">
    <location>
        <begin position="360"/>
        <end position="378"/>
    </location>
</feature>
<keyword evidence="8" id="KW-1185">Reference proteome</keyword>
<feature type="transmembrane region" description="Helical" evidence="5">
    <location>
        <begin position="51"/>
        <end position="72"/>
    </location>
</feature>
<dbReference type="GO" id="GO:0022857">
    <property type="term" value="F:transmembrane transporter activity"/>
    <property type="evidence" value="ECO:0007669"/>
    <property type="project" value="InterPro"/>
</dbReference>
<dbReference type="Gene3D" id="1.20.1250.20">
    <property type="entry name" value="MFS general substrate transporter like domains"/>
    <property type="match status" value="2"/>
</dbReference>
<keyword evidence="3 5" id="KW-1133">Transmembrane helix</keyword>
<dbReference type="OrthoDB" id="410267at2759"/>
<keyword evidence="2 5" id="KW-0812">Transmembrane</keyword>
<feature type="transmembrane region" description="Helical" evidence="5">
    <location>
        <begin position="314"/>
        <end position="340"/>
    </location>
</feature>